<organism evidence="1 2">
    <name type="scientific">Cichorium intybus</name>
    <name type="common">Chicory</name>
    <dbReference type="NCBI Taxonomy" id="13427"/>
    <lineage>
        <taxon>Eukaryota</taxon>
        <taxon>Viridiplantae</taxon>
        <taxon>Streptophyta</taxon>
        <taxon>Embryophyta</taxon>
        <taxon>Tracheophyta</taxon>
        <taxon>Spermatophyta</taxon>
        <taxon>Magnoliopsida</taxon>
        <taxon>eudicotyledons</taxon>
        <taxon>Gunneridae</taxon>
        <taxon>Pentapetalae</taxon>
        <taxon>asterids</taxon>
        <taxon>campanulids</taxon>
        <taxon>Asterales</taxon>
        <taxon>Asteraceae</taxon>
        <taxon>Cichorioideae</taxon>
        <taxon>Cichorieae</taxon>
        <taxon>Cichoriinae</taxon>
        <taxon>Cichorium</taxon>
    </lineage>
</organism>
<accession>A0ACB9E361</accession>
<comment type="caution">
    <text evidence="1">The sequence shown here is derived from an EMBL/GenBank/DDBJ whole genome shotgun (WGS) entry which is preliminary data.</text>
</comment>
<evidence type="ECO:0000313" key="2">
    <source>
        <dbReference type="Proteomes" id="UP001055811"/>
    </source>
</evidence>
<evidence type="ECO:0000313" key="1">
    <source>
        <dbReference type="EMBL" id="KAI3753156.1"/>
    </source>
</evidence>
<reference evidence="2" key="1">
    <citation type="journal article" date="2022" name="Mol. Ecol. Resour.">
        <title>The genomes of chicory, endive, great burdock and yacon provide insights into Asteraceae palaeo-polyploidization history and plant inulin production.</title>
        <authorList>
            <person name="Fan W."/>
            <person name="Wang S."/>
            <person name="Wang H."/>
            <person name="Wang A."/>
            <person name="Jiang F."/>
            <person name="Liu H."/>
            <person name="Zhao H."/>
            <person name="Xu D."/>
            <person name="Zhang Y."/>
        </authorList>
    </citation>
    <scope>NUCLEOTIDE SEQUENCE [LARGE SCALE GENOMIC DNA]</scope>
    <source>
        <strain evidence="2">cv. Punajuju</strain>
    </source>
</reference>
<proteinExistence type="predicted"/>
<gene>
    <name evidence="1" type="ORF">L2E82_25202</name>
</gene>
<protein>
    <submittedName>
        <fullName evidence="1">Uncharacterized protein</fullName>
    </submittedName>
</protein>
<reference evidence="1 2" key="2">
    <citation type="journal article" date="2022" name="Mol. Ecol. Resour.">
        <title>The genomes of chicory, endive, great burdock and yacon provide insights into Asteraceae paleo-polyploidization history and plant inulin production.</title>
        <authorList>
            <person name="Fan W."/>
            <person name="Wang S."/>
            <person name="Wang H."/>
            <person name="Wang A."/>
            <person name="Jiang F."/>
            <person name="Liu H."/>
            <person name="Zhao H."/>
            <person name="Xu D."/>
            <person name="Zhang Y."/>
        </authorList>
    </citation>
    <scope>NUCLEOTIDE SEQUENCE [LARGE SCALE GENOMIC DNA]</scope>
    <source>
        <strain evidence="2">cv. Punajuju</strain>
        <tissue evidence="1">Leaves</tissue>
    </source>
</reference>
<sequence>MEIMTYHAMCLRGLKPNKYFYNSILSGVFNKGMWNNVKDIVLEMDDEGITHDMLTFKVLLTGYCKARQFDEVKVTIEKDGG</sequence>
<dbReference type="EMBL" id="CM042012">
    <property type="protein sequence ID" value="KAI3753156.1"/>
    <property type="molecule type" value="Genomic_DNA"/>
</dbReference>
<dbReference type="Proteomes" id="UP001055811">
    <property type="component" value="Linkage Group LG04"/>
</dbReference>
<keyword evidence="2" id="KW-1185">Reference proteome</keyword>
<name>A0ACB9E361_CICIN</name>